<feature type="compositionally biased region" description="Polar residues" evidence="3">
    <location>
        <begin position="11"/>
        <end position="29"/>
    </location>
</feature>
<reference evidence="5 6" key="1">
    <citation type="journal article" date="2018" name="Int. J. Syst. Evol. Microbiol.">
        <title>Parvibium lacunae gen. nov., sp. nov., a new member of the family Alcaligenaceae isolated from a freshwater pond.</title>
        <authorList>
            <person name="Chen W.M."/>
            <person name="Xie P.B."/>
            <person name="Hsu M.Y."/>
            <person name="Sheu S.Y."/>
        </authorList>
    </citation>
    <scope>NUCLEOTIDE SEQUENCE [LARGE SCALE GENOMIC DNA]</scope>
    <source>
        <strain evidence="5 6">KMB9</strain>
    </source>
</reference>
<organism evidence="5 6">
    <name type="scientific">Parvibium lacunae</name>
    <dbReference type="NCBI Taxonomy" id="1888893"/>
    <lineage>
        <taxon>Bacteria</taxon>
        <taxon>Pseudomonadati</taxon>
        <taxon>Pseudomonadota</taxon>
        <taxon>Betaproteobacteria</taxon>
        <taxon>Burkholderiales</taxon>
        <taxon>Alcaligenaceae</taxon>
        <taxon>Parvibium</taxon>
    </lineage>
</organism>
<dbReference type="PANTHER" id="PTHR33540:SF1">
    <property type="entry name" value="N-ACETYLMURAMATE_N-ACETYLGLUCOSAMINE KINASE"/>
    <property type="match status" value="1"/>
</dbReference>
<dbReference type="PANTHER" id="PTHR33540">
    <property type="entry name" value="TRNA THREONYLCARBAMOYLADENOSINE BIOSYNTHESIS PROTEIN TSAE"/>
    <property type="match status" value="1"/>
</dbReference>
<evidence type="ECO:0000256" key="1">
    <source>
        <dbReference type="ARBA" id="ARBA00022741"/>
    </source>
</evidence>
<dbReference type="InterPro" id="IPR002575">
    <property type="entry name" value="Aminoglycoside_PTrfase"/>
</dbReference>
<feature type="region of interest" description="Disordered" evidence="3">
    <location>
        <begin position="1"/>
        <end position="31"/>
    </location>
</feature>
<dbReference type="EMBL" id="QPGB01000002">
    <property type="protein sequence ID" value="RCS58392.1"/>
    <property type="molecule type" value="Genomic_DNA"/>
</dbReference>
<keyword evidence="5" id="KW-0808">Transferase</keyword>
<evidence type="ECO:0000259" key="4">
    <source>
        <dbReference type="Pfam" id="PF01636"/>
    </source>
</evidence>
<proteinExistence type="predicted"/>
<dbReference type="Pfam" id="PF01636">
    <property type="entry name" value="APH"/>
    <property type="match status" value="1"/>
</dbReference>
<dbReference type="InterPro" id="IPR011009">
    <property type="entry name" value="Kinase-like_dom_sf"/>
</dbReference>
<comment type="caution">
    <text evidence="5">The sequence shown here is derived from an EMBL/GenBank/DDBJ whole genome shotgun (WGS) entry which is preliminary data.</text>
</comment>
<dbReference type="Proteomes" id="UP000252357">
    <property type="component" value="Unassembled WGS sequence"/>
</dbReference>
<evidence type="ECO:0000256" key="2">
    <source>
        <dbReference type="ARBA" id="ARBA00022840"/>
    </source>
</evidence>
<protein>
    <submittedName>
        <fullName evidence="5">Aminoglycoside phosphotransferase</fullName>
    </submittedName>
</protein>
<dbReference type="RefSeq" id="WP_114402475.1">
    <property type="nucleotide sequence ID" value="NZ_QPGB01000002.1"/>
</dbReference>
<dbReference type="SUPFAM" id="SSF56112">
    <property type="entry name" value="Protein kinase-like (PK-like)"/>
    <property type="match status" value="1"/>
</dbReference>
<dbReference type="AlphaFoldDB" id="A0A368L4P0"/>
<keyword evidence="1" id="KW-0547">Nucleotide-binding</keyword>
<name>A0A368L4P0_9BURK</name>
<dbReference type="GO" id="GO:0005524">
    <property type="term" value="F:ATP binding"/>
    <property type="evidence" value="ECO:0007669"/>
    <property type="project" value="UniProtKB-KW"/>
</dbReference>
<keyword evidence="2" id="KW-0067">ATP-binding</keyword>
<feature type="domain" description="Aminoglycoside phosphotransferase" evidence="4">
    <location>
        <begin position="61"/>
        <end position="285"/>
    </location>
</feature>
<evidence type="ECO:0000256" key="3">
    <source>
        <dbReference type="SAM" id="MobiDB-lite"/>
    </source>
</evidence>
<evidence type="ECO:0000313" key="5">
    <source>
        <dbReference type="EMBL" id="RCS58392.1"/>
    </source>
</evidence>
<keyword evidence="6" id="KW-1185">Reference proteome</keyword>
<dbReference type="Gene3D" id="3.90.1200.10">
    <property type="match status" value="1"/>
</dbReference>
<sequence>MKSILAPNAAPAQNTRTETAPVSPQTNPNELPAIDQTARLQLVRDWINTLSPTYQLLPDSLTPASADASFRRYFRVQSQATPSSYIVMDAPPSHEDSRPFIHVRDCFAATGVCVPEIYAQDLHQGLLLLSDFGQTTYLQALQSQPVEVAHPYYMAAIDSLITLQQHSQVDQLPSYNRELLLREMRLFPTWFLSQHHRYALSEPEQNALETIFETLVAQTLGQTQRYVHRDYHSRNLMVRSNETAPGILDFQDAVYGPLTYDLVSLLRDAYIAWPEEQVIDWVIRYWEQAKRVGLAVPLDPSQFYQDFEWMGLQRHLKVLGIFARLYHRDGKAGYLNDLPVVLRYVRKVAERYSAFFPLLKILDHLENVQVSYTF</sequence>
<dbReference type="GO" id="GO:0016740">
    <property type="term" value="F:transferase activity"/>
    <property type="evidence" value="ECO:0007669"/>
    <property type="project" value="UniProtKB-KW"/>
</dbReference>
<accession>A0A368L4P0</accession>
<dbReference type="OrthoDB" id="9809275at2"/>
<gene>
    <name evidence="5" type="ORF">DU000_06120</name>
</gene>
<dbReference type="Gene3D" id="3.30.200.20">
    <property type="entry name" value="Phosphorylase Kinase, domain 1"/>
    <property type="match status" value="1"/>
</dbReference>
<evidence type="ECO:0000313" key="6">
    <source>
        <dbReference type="Proteomes" id="UP000252357"/>
    </source>
</evidence>